<feature type="transmembrane region" description="Helical" evidence="6">
    <location>
        <begin position="257"/>
        <end position="278"/>
    </location>
</feature>
<dbReference type="Pfam" id="PF00892">
    <property type="entry name" value="EamA"/>
    <property type="match status" value="1"/>
</dbReference>
<comment type="subcellular location">
    <subcellularLocation>
        <location evidence="1">Cell membrane</location>
        <topology evidence="1">Multi-pass membrane protein</topology>
    </subcellularLocation>
</comment>
<keyword evidence="9" id="KW-1185">Reference proteome</keyword>
<evidence type="ECO:0000259" key="7">
    <source>
        <dbReference type="Pfam" id="PF00892"/>
    </source>
</evidence>
<feature type="transmembrane region" description="Helical" evidence="6">
    <location>
        <begin position="36"/>
        <end position="52"/>
    </location>
</feature>
<reference evidence="8 9" key="1">
    <citation type="submission" date="2019-05" db="EMBL/GenBank/DDBJ databases">
        <title>OXA-830, a novel chromosomally encoded expanded-spectrum class D beta-lactamase in Aeromonas simiae.</title>
        <authorList>
            <person name="Zhou W."/>
            <person name="Chen Q."/>
        </authorList>
    </citation>
    <scope>NUCLEOTIDE SEQUENCE [LARGE SCALE GENOMIC DNA]</scope>
    <source>
        <strain evidence="8 9">A6</strain>
    </source>
</reference>
<feature type="transmembrane region" description="Helical" evidence="6">
    <location>
        <begin position="93"/>
        <end position="113"/>
    </location>
</feature>
<dbReference type="InterPro" id="IPR051258">
    <property type="entry name" value="Diverse_Substrate_Transporter"/>
</dbReference>
<keyword evidence="4 6" id="KW-1133">Transmembrane helix</keyword>
<keyword evidence="5 6" id="KW-0472">Membrane</keyword>
<dbReference type="GO" id="GO:0005886">
    <property type="term" value="C:plasma membrane"/>
    <property type="evidence" value="ECO:0007669"/>
    <property type="project" value="UniProtKB-SubCell"/>
</dbReference>
<dbReference type="InterPro" id="IPR000620">
    <property type="entry name" value="EamA_dom"/>
</dbReference>
<protein>
    <submittedName>
        <fullName evidence="8">DMT family transporter</fullName>
    </submittedName>
</protein>
<evidence type="ECO:0000256" key="1">
    <source>
        <dbReference type="ARBA" id="ARBA00004651"/>
    </source>
</evidence>
<evidence type="ECO:0000256" key="3">
    <source>
        <dbReference type="ARBA" id="ARBA00022692"/>
    </source>
</evidence>
<feature type="transmembrane region" description="Helical" evidence="6">
    <location>
        <begin position="64"/>
        <end position="87"/>
    </location>
</feature>
<proteinExistence type="predicted"/>
<evidence type="ECO:0000256" key="4">
    <source>
        <dbReference type="ARBA" id="ARBA00022989"/>
    </source>
</evidence>
<feature type="transmembrane region" description="Helical" evidence="6">
    <location>
        <begin position="229"/>
        <end position="250"/>
    </location>
</feature>
<dbReference type="PANTHER" id="PTHR42920:SF11">
    <property type="entry name" value="INNER MEMBRANE PROTEIN YTFF"/>
    <property type="match status" value="1"/>
</dbReference>
<evidence type="ECO:0000256" key="2">
    <source>
        <dbReference type="ARBA" id="ARBA00022475"/>
    </source>
</evidence>
<evidence type="ECO:0000256" key="5">
    <source>
        <dbReference type="ARBA" id="ARBA00023136"/>
    </source>
</evidence>
<dbReference type="EMBL" id="CP040449">
    <property type="protein sequence ID" value="QFI55068.1"/>
    <property type="molecule type" value="Genomic_DNA"/>
</dbReference>
<gene>
    <name evidence="8" type="ORF">FE240_10445</name>
</gene>
<organism evidence="8 9">
    <name type="scientific">Aeromonas simiae</name>
    <dbReference type="NCBI Taxonomy" id="218936"/>
    <lineage>
        <taxon>Bacteria</taxon>
        <taxon>Pseudomonadati</taxon>
        <taxon>Pseudomonadota</taxon>
        <taxon>Gammaproteobacteria</taxon>
        <taxon>Aeromonadales</taxon>
        <taxon>Aeromonadaceae</taxon>
        <taxon>Aeromonas</taxon>
    </lineage>
</organism>
<feature type="domain" description="EamA" evidence="7">
    <location>
        <begin position="3"/>
        <end position="114"/>
    </location>
</feature>
<dbReference type="InterPro" id="IPR037185">
    <property type="entry name" value="EmrE-like"/>
</dbReference>
<evidence type="ECO:0000256" key="6">
    <source>
        <dbReference type="SAM" id="Phobius"/>
    </source>
</evidence>
<feature type="transmembrane region" description="Helical" evidence="6">
    <location>
        <begin position="154"/>
        <end position="173"/>
    </location>
</feature>
<feature type="transmembrane region" description="Helical" evidence="6">
    <location>
        <begin position="125"/>
        <end position="142"/>
    </location>
</feature>
<evidence type="ECO:0000313" key="8">
    <source>
        <dbReference type="EMBL" id="QFI55068.1"/>
    </source>
</evidence>
<dbReference type="PANTHER" id="PTHR42920">
    <property type="entry name" value="OS03G0707200 PROTEIN-RELATED"/>
    <property type="match status" value="1"/>
</dbReference>
<feature type="transmembrane region" description="Helical" evidence="6">
    <location>
        <begin position="188"/>
        <end position="209"/>
    </location>
</feature>
<keyword evidence="2" id="KW-1003">Cell membrane</keyword>
<sequence length="322" mass="34882">MLLGVLFALLAGLMWGLIFIAPLLVPDYPPSLLASGRYLAFGLIVLPLAWRARRRLAELGRRDWQEALALTLVGNLLYYFCLSAAILRIGSPLAAMIIGTLPVVTALAANALYARHDGRLSRIRLYPALLLMGAGLYLVNRAELAWRPLPLAQQVMGITLAVVAVLCWTWYPLRNARWLRSHPGRSPAIWATAQGLVTLPVALLAYLGSLGHLALTAPAFPLPLGPTPLRFMLLMGALGLLCSWLGTLCWNEASQRLPTVLVGPLIVFETLAGLLYAFLLREAWPPASTLLGVASLVLGVIYLLGGKPATVKSKSETNARRT</sequence>
<keyword evidence="3 6" id="KW-0812">Transmembrane</keyword>
<dbReference type="RefSeq" id="WP_193000762.1">
    <property type="nucleotide sequence ID" value="NZ_CP040449.1"/>
</dbReference>
<name>A0A5J6WYX5_9GAMM</name>
<dbReference type="SUPFAM" id="SSF103481">
    <property type="entry name" value="Multidrug resistance efflux transporter EmrE"/>
    <property type="match status" value="2"/>
</dbReference>
<feature type="transmembrane region" description="Helical" evidence="6">
    <location>
        <begin position="284"/>
        <end position="305"/>
    </location>
</feature>
<dbReference type="KEGG" id="asim:FE240_10445"/>
<dbReference type="Proteomes" id="UP000594034">
    <property type="component" value="Chromosome"/>
</dbReference>
<accession>A0A5J6WYX5</accession>
<evidence type="ECO:0000313" key="9">
    <source>
        <dbReference type="Proteomes" id="UP000594034"/>
    </source>
</evidence>
<dbReference type="AlphaFoldDB" id="A0A5J6WYX5"/>